<organism evidence="1 2">
    <name type="scientific">Naganishia cerealis</name>
    <dbReference type="NCBI Taxonomy" id="610337"/>
    <lineage>
        <taxon>Eukaryota</taxon>
        <taxon>Fungi</taxon>
        <taxon>Dikarya</taxon>
        <taxon>Basidiomycota</taxon>
        <taxon>Agaricomycotina</taxon>
        <taxon>Tremellomycetes</taxon>
        <taxon>Filobasidiales</taxon>
        <taxon>Filobasidiaceae</taxon>
        <taxon>Naganishia</taxon>
    </lineage>
</organism>
<accession>A0ACC2UXR2</accession>
<dbReference type="EMBL" id="JASBWR010000149">
    <property type="protein sequence ID" value="KAJ9091455.1"/>
    <property type="molecule type" value="Genomic_DNA"/>
</dbReference>
<evidence type="ECO:0000313" key="2">
    <source>
        <dbReference type="Proteomes" id="UP001241377"/>
    </source>
</evidence>
<gene>
    <name evidence="1" type="ORF">QFC19_009097</name>
</gene>
<proteinExistence type="predicted"/>
<name>A0ACC2UXR2_9TREE</name>
<evidence type="ECO:0000313" key="1">
    <source>
        <dbReference type="EMBL" id="KAJ9091455.1"/>
    </source>
</evidence>
<sequence length="1437" mass="151441">MFHPYADPSRVKMEMQAPTPQGAQVSNGTPREEDSTRPRFMAMFDSGTSTRTDPVLTNGTVSGTGAVRELSTAVTEQVPAVPQAPPPPPPPPPPSVSVPPQLQTTGPPVTGVSTSANAGIANGIIQPGISLSELPASTSSVSVSMPYPPFTAPLPASTSAAPPPATSTNANSTTPVLPLRNRSSCTNCRQRKQRCDHGPPGQPCKGCLKGGKVCVYPGGIVLTPGPGTGTGTPSARAVSTGGKDTPTHNEKLKKGALMGPTTGNRSDTRHSLHPSQLKGGNREFTDSEDSGRASSDDDDNDDPSKRHHPAASTSRANRRTNGHGDEVDELDEEEEDEGEDDAASNDSDNEMPREGSSSDEDVDPNGSTRKSQQHYGSHQGNGNVNVPHPYVAYGSMRHTTGGRESTHSNPGINRIFRPATTTKDDAMEDDDGSAESGDGKGPARGEGGRPLSRQVHGTHSSTSPDGLLTFGRNSRDLEHALGGGGGGGGTGTTIGSHKPASATATMAAGMVPAGAVLGGGGGAGTGRGSAGLVHERFMGGLGPDVSASAATAAAAVPATTTTAATSVGSESPFTERRAGKRKSMVGVTEGEVEGEILALVEEDQRPSKHKKSRFSSPRRSGGGGGDPLPFQSNGDEEHHHSIAGDSFFPPGAGTNSSARYSADFNRPHQHHPHPPPALQSGSGGGGGGGGGGFPLSSGRSVTGYSMGMGGGFPGHTGGLIPPPPSGGGQFPHAGGHPQGSTGFMPQMGYPGQQAGRSGSLVPSAGGSAGMVLGYPPFGPSFAGGQLQQQMGMGMGVGMGMGMGMGGGMGMGMPGMPPQGMRYDLPPFLGRGSAGSLDFSPRTISHDSVPALLQGTASPYASSLAALLTVLPPPGTQHILYQTFFQDPFLAEGVTLLQAPFLDDLRYLLHRRSTQQQQQQQQGQGQPQVPMEALKAGDATILALAFAILANALRILPEESSQLLLSSVDQYAYPRGLDRVITGRPGALPASSMDDKTPLHRRYMDHAILASALADAEDSPSPMQVCLKLVCYRYTRMCAAQTGINVSTGQMGKARLREKLTSAGMYLVQGIKMAQAIKLHREREGVPTVERELKRRMFYALYVADRVHAFETSSPYMIHDQHTSTHLPAAVSDPELYQLSTGSLSTIPHHDYKHNPASVVHLVVMAHIAKSMSSLMDTLAVYTAADISSEAVDRYDAAFQACEDDLPSYYQLSPATNTNYDVQNPYLLFHRIDVQSFLYGLRLSLYRPKLNAYLSIKTPHSLRNKLSKLCFRALRVQRSARIQESKFAFRLFSVEKVFEAAFVLAFIARVELAYTAADKAQPHGAAAYPVASEESIEDMQQALHDAIELLEGVTAWPDAGSLAVKASKILRKIAKMLSASWNLESRRMELSSSDSIKSNPHVVRVSSWLKSWRGINVDTLVAEADYDDWNKVLRSMQA</sequence>
<reference evidence="1" key="1">
    <citation type="submission" date="2023-04" db="EMBL/GenBank/DDBJ databases">
        <title>Draft Genome sequencing of Naganishia species isolated from polar environments using Oxford Nanopore Technology.</title>
        <authorList>
            <person name="Leo P."/>
            <person name="Venkateswaran K."/>
        </authorList>
    </citation>
    <scope>NUCLEOTIDE SEQUENCE</scope>
    <source>
        <strain evidence="1">MNA-CCFEE 5261</strain>
    </source>
</reference>
<keyword evidence="2" id="KW-1185">Reference proteome</keyword>
<dbReference type="Proteomes" id="UP001241377">
    <property type="component" value="Unassembled WGS sequence"/>
</dbReference>
<protein>
    <submittedName>
        <fullName evidence="1">Uncharacterized protein</fullName>
    </submittedName>
</protein>
<comment type="caution">
    <text evidence="1">The sequence shown here is derived from an EMBL/GenBank/DDBJ whole genome shotgun (WGS) entry which is preliminary data.</text>
</comment>